<dbReference type="Pfam" id="PF00005">
    <property type="entry name" value="ABC_tran"/>
    <property type="match status" value="1"/>
</dbReference>
<dbReference type="InterPro" id="IPR043926">
    <property type="entry name" value="ABCG_dom"/>
</dbReference>
<dbReference type="PROSITE" id="PS00211">
    <property type="entry name" value="ABC_TRANSPORTER_1"/>
    <property type="match status" value="1"/>
</dbReference>
<keyword evidence="2" id="KW-0813">Transport</keyword>
<evidence type="ECO:0000256" key="1">
    <source>
        <dbReference type="ARBA" id="ARBA00004141"/>
    </source>
</evidence>
<keyword evidence="5" id="KW-0067">ATP-binding</keyword>
<keyword evidence="7 9" id="KW-0472">Membrane</keyword>
<keyword evidence="4" id="KW-0547">Nucleotide-binding</keyword>
<keyword evidence="12" id="KW-1185">Reference proteome</keyword>
<sequence length="763" mass="80450">MAAEARYAPLNAEAQPASRRRSATALARAGACLGVAVLALGLGVVVQLQVDLARMTILSREQLALEVGPNATARHIAADARAKASFAYSWLVHRSPRGLVPWESLADGDRPWMNASSPLYARGHCDGARLADLVEGDDDDARCGPWSRRRRGCAGGYYEEPADASADGAPLACPPGMFCPEGFTCFVACLYGAACAPSTYDADADACAWAVTLKHTPSSRGYRGGANVTCPGVMFETLVPAGFYAPDPTVDPRRCPAQHYCPTGSFEPTRCPFIARCGEEGLEAPDVSSAAAAAFLGSFFFFFMLYHSSRLVRAELRRFRERQRETLEAGLDAILDRRAAARGSSLLGEAPPAAGGDDDRSSASTNPFVADDDDRARDLPSLPRKAEEERIDVGFADLGLEVRAEGRRLRVLDGATGDARSGRVLAVMGPSGAGKTSLLCVLAGRGDVRASVSGALSVNGETTPSLRGLRSVIGFVPQEDTMCTELTVNEILLFSAATRLPRASSSAFRRAVVRDVLRVLRIERLRHAVVGDAVQRGISGGQRKRVNVGIELVADPTLLFADEPTSGLDSATSLDVVGALHAMARRGSTVAVVVLHQPSMQIYTLFDDVLLLAPGGRTAYLGAPGAASAWFENLGFGVPPDWSPPDFFMQILALDAADARVDVARASGAAGRPRRPPGGAGARAAPPPRILAGGGLGLLYADFKFKNLQLVNFMVSIALGMTLTLAAVPTLARDRAVFLRESAATSGGGALAPRAHVLANSAR</sequence>
<organism evidence="11 12">
    <name type="scientific">Aureococcus anophagefferens</name>
    <name type="common">Harmful bloom alga</name>
    <dbReference type="NCBI Taxonomy" id="44056"/>
    <lineage>
        <taxon>Eukaryota</taxon>
        <taxon>Sar</taxon>
        <taxon>Stramenopiles</taxon>
        <taxon>Ochrophyta</taxon>
        <taxon>Pelagophyceae</taxon>
        <taxon>Pelagomonadales</taxon>
        <taxon>Pelagomonadaceae</taxon>
        <taxon>Aureococcus</taxon>
    </lineage>
</organism>
<dbReference type="SUPFAM" id="SSF52540">
    <property type="entry name" value="P-loop containing nucleoside triphosphate hydrolases"/>
    <property type="match status" value="1"/>
</dbReference>
<feature type="region of interest" description="Disordered" evidence="8">
    <location>
        <begin position="346"/>
        <end position="383"/>
    </location>
</feature>
<comment type="caution">
    <text evidence="11">The sequence shown here is derived from an EMBL/GenBank/DDBJ whole genome shotgun (WGS) entry which is preliminary data.</text>
</comment>
<evidence type="ECO:0000256" key="4">
    <source>
        <dbReference type="ARBA" id="ARBA00022741"/>
    </source>
</evidence>
<dbReference type="EMBL" id="JBBJCI010000426">
    <property type="protein sequence ID" value="KAK7230694.1"/>
    <property type="molecule type" value="Genomic_DNA"/>
</dbReference>
<feature type="domain" description="ABC transporter" evidence="10">
    <location>
        <begin position="393"/>
        <end position="640"/>
    </location>
</feature>
<dbReference type="SMART" id="SM00382">
    <property type="entry name" value="AAA"/>
    <property type="match status" value="1"/>
</dbReference>
<dbReference type="PANTHER" id="PTHR48041">
    <property type="entry name" value="ABC TRANSPORTER G FAMILY MEMBER 28"/>
    <property type="match status" value="1"/>
</dbReference>
<gene>
    <name evidence="11" type="ORF">SO694_00078180</name>
</gene>
<feature type="transmembrane region" description="Helical" evidence="9">
    <location>
        <begin position="25"/>
        <end position="46"/>
    </location>
</feature>
<name>A0ABR1FH53_AURAN</name>
<dbReference type="PANTHER" id="PTHR48041:SF91">
    <property type="entry name" value="ABC TRANSPORTER G FAMILY MEMBER 28"/>
    <property type="match status" value="1"/>
</dbReference>
<evidence type="ECO:0000256" key="9">
    <source>
        <dbReference type="SAM" id="Phobius"/>
    </source>
</evidence>
<evidence type="ECO:0000256" key="7">
    <source>
        <dbReference type="ARBA" id="ARBA00023136"/>
    </source>
</evidence>
<dbReference type="InterPro" id="IPR003593">
    <property type="entry name" value="AAA+_ATPase"/>
</dbReference>
<reference evidence="11 12" key="1">
    <citation type="submission" date="2024-03" db="EMBL/GenBank/DDBJ databases">
        <title>Aureococcus anophagefferens CCMP1851 and Kratosvirus quantuckense: Draft genome of a second virus-susceptible host strain in the model system.</title>
        <authorList>
            <person name="Chase E."/>
            <person name="Truchon A.R."/>
            <person name="Schepens W."/>
            <person name="Wilhelm S.W."/>
        </authorList>
    </citation>
    <scope>NUCLEOTIDE SEQUENCE [LARGE SCALE GENOMIC DNA]</scope>
    <source>
        <strain evidence="11 12">CCMP1851</strain>
    </source>
</reference>
<dbReference type="Pfam" id="PF19055">
    <property type="entry name" value="ABC2_membrane_7"/>
    <property type="match status" value="1"/>
</dbReference>
<evidence type="ECO:0000256" key="6">
    <source>
        <dbReference type="ARBA" id="ARBA00022989"/>
    </source>
</evidence>
<evidence type="ECO:0000313" key="11">
    <source>
        <dbReference type="EMBL" id="KAK7230694.1"/>
    </source>
</evidence>
<feature type="transmembrane region" description="Helical" evidence="9">
    <location>
        <begin position="710"/>
        <end position="732"/>
    </location>
</feature>
<evidence type="ECO:0000256" key="8">
    <source>
        <dbReference type="SAM" id="MobiDB-lite"/>
    </source>
</evidence>
<dbReference type="Proteomes" id="UP001363151">
    <property type="component" value="Unassembled WGS sequence"/>
</dbReference>
<proteinExistence type="predicted"/>
<dbReference type="InterPro" id="IPR003439">
    <property type="entry name" value="ABC_transporter-like_ATP-bd"/>
</dbReference>
<evidence type="ECO:0000256" key="2">
    <source>
        <dbReference type="ARBA" id="ARBA00022448"/>
    </source>
</evidence>
<dbReference type="Gene3D" id="3.40.50.300">
    <property type="entry name" value="P-loop containing nucleotide triphosphate hydrolases"/>
    <property type="match status" value="1"/>
</dbReference>
<evidence type="ECO:0000259" key="10">
    <source>
        <dbReference type="PROSITE" id="PS50893"/>
    </source>
</evidence>
<feature type="compositionally biased region" description="Basic and acidic residues" evidence="8">
    <location>
        <begin position="374"/>
        <end position="383"/>
    </location>
</feature>
<evidence type="ECO:0000313" key="12">
    <source>
        <dbReference type="Proteomes" id="UP001363151"/>
    </source>
</evidence>
<dbReference type="InterPro" id="IPR050352">
    <property type="entry name" value="ABCG_transporters"/>
</dbReference>
<protein>
    <submittedName>
        <fullName evidence="11">ABC transporter</fullName>
    </submittedName>
</protein>
<keyword evidence="3 9" id="KW-0812">Transmembrane</keyword>
<keyword evidence="6 9" id="KW-1133">Transmembrane helix</keyword>
<dbReference type="InterPro" id="IPR017871">
    <property type="entry name" value="ABC_transporter-like_CS"/>
</dbReference>
<accession>A0ABR1FH53</accession>
<comment type="subcellular location">
    <subcellularLocation>
        <location evidence="1">Membrane</location>
        <topology evidence="1">Multi-pass membrane protein</topology>
    </subcellularLocation>
</comment>
<feature type="region of interest" description="Disordered" evidence="8">
    <location>
        <begin position="667"/>
        <end position="686"/>
    </location>
</feature>
<dbReference type="InterPro" id="IPR027417">
    <property type="entry name" value="P-loop_NTPase"/>
</dbReference>
<evidence type="ECO:0000256" key="3">
    <source>
        <dbReference type="ARBA" id="ARBA00022692"/>
    </source>
</evidence>
<dbReference type="PROSITE" id="PS50893">
    <property type="entry name" value="ABC_TRANSPORTER_2"/>
    <property type="match status" value="1"/>
</dbReference>
<evidence type="ECO:0000256" key="5">
    <source>
        <dbReference type="ARBA" id="ARBA00022840"/>
    </source>
</evidence>